<dbReference type="Proteomes" id="UP000289886">
    <property type="component" value="Unassembled WGS sequence"/>
</dbReference>
<protein>
    <submittedName>
        <fullName evidence="2">Sperm-associated antigen 17</fullName>
    </submittedName>
</protein>
<organism evidence="2 3">
    <name type="scientific">Acipenser ruthenus</name>
    <name type="common">Sterlet sturgeon</name>
    <dbReference type="NCBI Taxonomy" id="7906"/>
    <lineage>
        <taxon>Eukaryota</taxon>
        <taxon>Metazoa</taxon>
        <taxon>Chordata</taxon>
        <taxon>Craniata</taxon>
        <taxon>Vertebrata</taxon>
        <taxon>Euteleostomi</taxon>
        <taxon>Actinopterygii</taxon>
        <taxon>Chondrostei</taxon>
        <taxon>Acipenseriformes</taxon>
        <taxon>Acipenseridae</taxon>
        <taxon>Acipenser</taxon>
    </lineage>
</organism>
<feature type="compositionally biased region" description="Basic and acidic residues" evidence="1">
    <location>
        <begin position="705"/>
        <end position="749"/>
    </location>
</feature>
<reference evidence="2 3" key="1">
    <citation type="submission" date="2019-01" db="EMBL/GenBank/DDBJ databases">
        <title>Draft Genome and Complete Hox-Cluster Characterization of the Sterlet Sturgeon (Acipenser ruthenus).</title>
        <authorList>
            <person name="Wei Q."/>
        </authorList>
    </citation>
    <scope>NUCLEOTIDE SEQUENCE [LARGE SCALE GENOMIC DNA]</scope>
    <source>
        <strain evidence="2">WHYD16114868_AA</strain>
        <tissue evidence="2">Blood</tissue>
    </source>
</reference>
<name>A0A444UFP9_ACIRT</name>
<comment type="caution">
    <text evidence="2">The sequence shown here is derived from an EMBL/GenBank/DDBJ whole genome shotgun (WGS) entry which is preliminary data.</text>
</comment>
<dbReference type="EMBL" id="SCEB01214671">
    <property type="protein sequence ID" value="RXM33918.1"/>
    <property type="molecule type" value="Genomic_DNA"/>
</dbReference>
<dbReference type="GO" id="GO:0003351">
    <property type="term" value="P:epithelial cilium movement involved in extracellular fluid movement"/>
    <property type="evidence" value="ECO:0007669"/>
    <property type="project" value="TreeGrafter"/>
</dbReference>
<feature type="compositionally biased region" description="Basic and acidic residues" evidence="1">
    <location>
        <begin position="932"/>
        <end position="941"/>
    </location>
</feature>
<dbReference type="PANTHER" id="PTHR21963:SF1">
    <property type="entry name" value="SPERM-ASSOCIATED ANTIGEN 17"/>
    <property type="match status" value="1"/>
</dbReference>
<accession>A0A444UFP9</accession>
<dbReference type="GO" id="GO:1904158">
    <property type="term" value="P:axonemal central apparatus assembly"/>
    <property type="evidence" value="ECO:0007669"/>
    <property type="project" value="TreeGrafter"/>
</dbReference>
<feature type="region of interest" description="Disordered" evidence="1">
    <location>
        <begin position="847"/>
        <end position="941"/>
    </location>
</feature>
<feature type="compositionally biased region" description="Low complexity" evidence="1">
    <location>
        <begin position="796"/>
        <end position="806"/>
    </location>
</feature>
<proteinExistence type="predicted"/>
<feature type="compositionally biased region" description="Basic and acidic residues" evidence="1">
    <location>
        <begin position="1628"/>
        <end position="1645"/>
    </location>
</feature>
<evidence type="ECO:0000313" key="2">
    <source>
        <dbReference type="EMBL" id="RXM33918.1"/>
    </source>
</evidence>
<dbReference type="PANTHER" id="PTHR21963">
    <property type="entry name" value="PF6"/>
    <property type="match status" value="1"/>
</dbReference>
<feature type="region of interest" description="Disordered" evidence="1">
    <location>
        <begin position="66"/>
        <end position="94"/>
    </location>
</feature>
<feature type="compositionally biased region" description="Pro residues" evidence="1">
    <location>
        <begin position="1058"/>
        <end position="1071"/>
    </location>
</feature>
<dbReference type="GO" id="GO:0005576">
    <property type="term" value="C:extracellular region"/>
    <property type="evidence" value="ECO:0007669"/>
    <property type="project" value="GOC"/>
</dbReference>
<feature type="region of interest" description="Disordered" evidence="1">
    <location>
        <begin position="640"/>
        <end position="807"/>
    </location>
</feature>
<keyword evidence="3" id="KW-1185">Reference proteome</keyword>
<feature type="compositionally biased region" description="Basic and acidic residues" evidence="1">
    <location>
        <begin position="1080"/>
        <end position="1095"/>
    </location>
</feature>
<dbReference type="GO" id="GO:1990716">
    <property type="term" value="C:axonemal central apparatus"/>
    <property type="evidence" value="ECO:0007669"/>
    <property type="project" value="TreeGrafter"/>
</dbReference>
<gene>
    <name evidence="2" type="ORF">EOD39_5109</name>
</gene>
<evidence type="ECO:0000256" key="1">
    <source>
        <dbReference type="SAM" id="MobiDB-lite"/>
    </source>
</evidence>
<feature type="compositionally biased region" description="Basic and acidic residues" evidence="1">
    <location>
        <begin position="640"/>
        <end position="657"/>
    </location>
</feature>
<feature type="compositionally biased region" description="Basic residues" evidence="1">
    <location>
        <begin position="891"/>
        <end position="912"/>
    </location>
</feature>
<dbReference type="SUPFAM" id="SSF117281">
    <property type="entry name" value="Kelch motif"/>
    <property type="match status" value="1"/>
</dbReference>
<evidence type="ECO:0000313" key="3">
    <source>
        <dbReference type="Proteomes" id="UP000289886"/>
    </source>
</evidence>
<dbReference type="InterPro" id="IPR026173">
    <property type="entry name" value="SPAG17"/>
</dbReference>
<feature type="compositionally biased region" description="Basic and acidic residues" evidence="1">
    <location>
        <begin position="74"/>
        <end position="94"/>
    </location>
</feature>
<feature type="region of interest" description="Disordered" evidence="1">
    <location>
        <begin position="1572"/>
        <end position="1645"/>
    </location>
</feature>
<dbReference type="InterPro" id="IPR015915">
    <property type="entry name" value="Kelch-typ_b-propeller"/>
</dbReference>
<sequence>MGWNAAKGIISCFIRVTEVAKLLLDAGEELPLILVGKLLKFLLLATKQYDLQRRVAENKVAEQLAKGKTAAPSVKDKSQTKSPGKGDKGKKGPELAAVKKDTKLKLRGEEEDTSKCIDDEPDDGPHHYILVVGFHHPQLLVMLAELGVYVSNVIKITSESYESLLTHEESMSILQADSKLVPEVLEAQKLNKEKETKSLKMFWKYLEPVLKNNKFDSQLSDTARLHYVVKESILPQEWNNNAMMDQSVISAAPTPTGKKKAIAEDIQPPVQETCILTTEVDMRCYNDFLSLIPPECVSVPLILHCMLEQVVATEEDKPPLSEGISKPRADGLDQSIVNYMMSDVLSLAISEEERKKLQEDFDIQKQNHKKEPKYPLLLSCHDEISLRLHQLAQFQDCFDPVKAEPQMLRLLPVAKFLTVPQPSTENKKRLARIQELIHFCTDESVSWSELERVFNQFGFESMKLTEVGEDGELMMAGSKFDDSSCIPWDDPVGFAKKMKTNFTLKNINEVKKNKEKHFFSHFKEWKEKCQSFQVDIEEIQKTQVRSLRDWCFAEHYDQNIFIQILQNASQMYQCTDMFERTQDNSLFLVFHNPMNHQQKSQEQWDMALHSDIRFRNYLEHVADSISEWVKEEEIKWQADQKKMESEKKSKTSHDALLKSKPTSSKNKKTPPPKKAASEKGTPRPASKAESVQEPQPVQGPIMREGSLKAWKEEQDRLKEEEAAKLLKKEMTKSDKKGKRGSKDRSESTDSKITLSSQKKSPRVKSKEPLKTPEPNVTSVPDNIDSVPPEKLPPHSPTSTITPPQTTDKFVVKPSKNAVPAEMKKQMKRVSKFGSFSAVLASGINLSFSNYGPSGEGKDNEDPDLVSMLNIPSACTTSVPPTTNPPAATPVKRAKSPKAKSPRAKSPRAKSPRLKSPQGRGTTSSPPTTAETPRNEEPKVEIEPSLSEVNAELVPELPDFQSLNVSCPNGLLVNFFSEQTLGLKSEVLQCSHKILVRQRYPVQHISPCESEKKSLSLMDEVSRVITSQGTVIKYMKDGSTQVLFADGTVSKSPDSGPILKPPTAPQPPCPEPKPQDSALNTKEHKSETNEPTDKKGKLVHRNSVVAVKTELVDANVSDVMDLMRGLPESPAGTWVTTTPSGLRVATKGEEKVQIKHALAYKATDPVNEVTMITREDKVLTVIGNDDYVAVEHADGTRITTFNQDVEIPGSMDHDETGEDPLTVSKKVKFVQIECLGFATLIMNSKDGTCTTVFGDGSTIIANPQGAYQVCPPSSGCLCIDSDGSAVYNCKPNDRSMTLSGTNLELQPCIYTMRHTTEVICEVMDPEGNLFQVMVDGKTSTFISNTEAGAEEEVEDLLQEQTLKYNPVTYKEHAPRFFIVHADGSGTELLRSRDVEDYLSQCFTDPAIAVLKEPLPDFQGVYGITVLHPCTEDIWSHWLIKKEIENIIPPNLKSREWDHFPSTEKKTPGPPFGTSIGKGLNIQERPASAHTVPILKCPKVLKTRQLIQYTPVSNLLRRKMEQSLKGYIDHILRKDYEFDEMMVKDPRTEEERVHATDLLKLVLVPDMESLTKQLPPFTKKNKTFSDSLSKAPTAEPGVNKAERPFNPTPSRAGGSDNSTQSAAEYPDMASRSKLDPKSSRLEGMHSEGGDVNLYHSLKVDAARQSRKEKVKLPSAILSSKPGGLPNQKFFEVEDPVRRKVKTVSVAGPLASGVMQGPARGFELFPAEVAFGVLKEGYTYSFTVSLRNFGIDSCRTTTLTKSSPVLTENVYESRPKEYPQGQAAAGVRLVLSTPSSRLGIIRPHRQATAGGSSGEVFSGSVFRYTPQLDEWMTLPPLRHPRSFHNITSVGDEIYVMGEWRKHRGTRAWAIVTQHLHKLKKNNGFHSNELISGISKYRH</sequence>
<dbReference type="Gene3D" id="2.120.10.80">
    <property type="entry name" value="Kelch-type beta propeller"/>
    <property type="match status" value="1"/>
</dbReference>
<feature type="region of interest" description="Disordered" evidence="1">
    <location>
        <begin position="1045"/>
        <end position="1099"/>
    </location>
</feature>